<sequence length="125" mass="13954">MLTLGPIEICRIRNQCQQVANCPTSASSFPVLLHRLCGSVTRSCNDGLSNRKAWSLQPSMHNPLEGTPSLWNSFFFFSWYSFSSSSSCCCATVNYENWAATLLGHACKRAKATCTGKGRRVYFRE</sequence>
<evidence type="ECO:0000313" key="2">
    <source>
        <dbReference type="Proteomes" id="UP001054945"/>
    </source>
</evidence>
<protein>
    <submittedName>
        <fullName evidence="1">Uncharacterized protein</fullName>
    </submittedName>
</protein>
<gene>
    <name evidence="1" type="ORF">CEXT_656431</name>
</gene>
<organism evidence="1 2">
    <name type="scientific">Caerostris extrusa</name>
    <name type="common">Bark spider</name>
    <name type="synonym">Caerostris bankana</name>
    <dbReference type="NCBI Taxonomy" id="172846"/>
    <lineage>
        <taxon>Eukaryota</taxon>
        <taxon>Metazoa</taxon>
        <taxon>Ecdysozoa</taxon>
        <taxon>Arthropoda</taxon>
        <taxon>Chelicerata</taxon>
        <taxon>Arachnida</taxon>
        <taxon>Araneae</taxon>
        <taxon>Araneomorphae</taxon>
        <taxon>Entelegynae</taxon>
        <taxon>Araneoidea</taxon>
        <taxon>Araneidae</taxon>
        <taxon>Caerostris</taxon>
    </lineage>
</organism>
<proteinExistence type="predicted"/>
<dbReference type="Proteomes" id="UP001054945">
    <property type="component" value="Unassembled WGS sequence"/>
</dbReference>
<reference evidence="1 2" key="1">
    <citation type="submission" date="2021-06" db="EMBL/GenBank/DDBJ databases">
        <title>Caerostris extrusa draft genome.</title>
        <authorList>
            <person name="Kono N."/>
            <person name="Arakawa K."/>
        </authorList>
    </citation>
    <scope>NUCLEOTIDE SEQUENCE [LARGE SCALE GENOMIC DNA]</scope>
</reference>
<dbReference type="AlphaFoldDB" id="A0AAV4UGA2"/>
<accession>A0AAV4UGA2</accession>
<comment type="caution">
    <text evidence="1">The sequence shown here is derived from an EMBL/GenBank/DDBJ whole genome shotgun (WGS) entry which is preliminary data.</text>
</comment>
<name>A0AAV4UGA2_CAEEX</name>
<dbReference type="EMBL" id="BPLR01012820">
    <property type="protein sequence ID" value="GIY56861.1"/>
    <property type="molecule type" value="Genomic_DNA"/>
</dbReference>
<evidence type="ECO:0000313" key="1">
    <source>
        <dbReference type="EMBL" id="GIY56861.1"/>
    </source>
</evidence>
<keyword evidence="2" id="KW-1185">Reference proteome</keyword>